<accession>A0ACB9PIY6</accession>
<dbReference type="Proteomes" id="UP000828941">
    <property type="component" value="Chromosome 4"/>
</dbReference>
<proteinExistence type="predicted"/>
<comment type="caution">
    <text evidence="1">The sequence shown here is derived from an EMBL/GenBank/DDBJ whole genome shotgun (WGS) entry which is preliminary data.</text>
</comment>
<protein>
    <submittedName>
        <fullName evidence="1">Uncharacterized protein</fullName>
    </submittedName>
</protein>
<gene>
    <name evidence="1" type="ORF">L6164_009156</name>
</gene>
<keyword evidence="2" id="KW-1185">Reference proteome</keyword>
<dbReference type="EMBL" id="CM039429">
    <property type="protein sequence ID" value="KAI4348431.1"/>
    <property type="molecule type" value="Genomic_DNA"/>
</dbReference>
<reference evidence="1 2" key="1">
    <citation type="journal article" date="2022" name="DNA Res.">
        <title>Chromosomal-level genome assembly of the orchid tree Bauhinia variegata (Leguminosae; Cercidoideae) supports the allotetraploid origin hypothesis of Bauhinia.</title>
        <authorList>
            <person name="Zhong Y."/>
            <person name="Chen Y."/>
            <person name="Zheng D."/>
            <person name="Pang J."/>
            <person name="Liu Y."/>
            <person name="Luo S."/>
            <person name="Meng S."/>
            <person name="Qian L."/>
            <person name="Wei D."/>
            <person name="Dai S."/>
            <person name="Zhou R."/>
        </authorList>
    </citation>
    <scope>NUCLEOTIDE SEQUENCE [LARGE SCALE GENOMIC DNA]</scope>
    <source>
        <strain evidence="1">BV-YZ2020</strain>
    </source>
</reference>
<name>A0ACB9PIY6_BAUVA</name>
<sequence length="360" mass="40610">MANPESNLPPGFRFHPTDEELILHYLRKRVASIPLPVSIIAEVDIYKFDPWDLPAKAAFGEKEWYFFSPRDRKYPNGVRPNRAAASGYWKATGTDKTIMASLHGGRRSQENIGVKKALVFYKGRPPKGIKTNWIMHEYRLLDNHNNKPIKLKDSSMRLDDWVLCRIYKKSKYALPATETTVVGLHEHDQAEEYLLADTLLPPSSKTLPAPQNTLISQKSVSFSNLLDAMDYSMLSSILSDQNQPNNPTRCGSGAPLNSVILDQASASPDHNSCDSNINSYLVQLNNPSSAVPNMENCRPKRQLSNIDEDTIPSPKKYLSSCNFANSQANTQYENPQWNFLLKQLPLNQQLLLGPHLRFQG</sequence>
<evidence type="ECO:0000313" key="2">
    <source>
        <dbReference type="Proteomes" id="UP000828941"/>
    </source>
</evidence>
<evidence type="ECO:0000313" key="1">
    <source>
        <dbReference type="EMBL" id="KAI4348431.1"/>
    </source>
</evidence>
<organism evidence="1 2">
    <name type="scientific">Bauhinia variegata</name>
    <name type="common">Purple orchid tree</name>
    <name type="synonym">Phanera variegata</name>
    <dbReference type="NCBI Taxonomy" id="167791"/>
    <lineage>
        <taxon>Eukaryota</taxon>
        <taxon>Viridiplantae</taxon>
        <taxon>Streptophyta</taxon>
        <taxon>Embryophyta</taxon>
        <taxon>Tracheophyta</taxon>
        <taxon>Spermatophyta</taxon>
        <taxon>Magnoliopsida</taxon>
        <taxon>eudicotyledons</taxon>
        <taxon>Gunneridae</taxon>
        <taxon>Pentapetalae</taxon>
        <taxon>rosids</taxon>
        <taxon>fabids</taxon>
        <taxon>Fabales</taxon>
        <taxon>Fabaceae</taxon>
        <taxon>Cercidoideae</taxon>
        <taxon>Cercideae</taxon>
        <taxon>Bauhiniinae</taxon>
        <taxon>Bauhinia</taxon>
    </lineage>
</organism>